<keyword evidence="1" id="KW-1133">Transmembrane helix</keyword>
<sequence>MNYSKGMTLVELMLALVIGLLIMAAAMQLFLTGSINYGLQKNLAELQDNGNFGLNYILKDIKLANLDADLAVVNDRNQYSGIVFTTIKSYTGLTEDEKKVATANIPYFISGDSANLTNFTQAKVGLSNVNIKSDQLVIQYKAFDPNGFDCEGNSISQDDIDKGTFIVQRYFLRQDGSAGNLALVCDAGRYKTLVETDALPTNISGLGERSQIIMRRVDYFHVLLGIKQNNTDEFSYITIDQYMGATNSLTKAGAARPRIMSIQLGALVRGYDSISEKDKLPSSFTILDQVVSLGTSDTDPKYIRDVISQTVALRNGYGLMEDL</sequence>
<dbReference type="AlphaFoldDB" id="A0A6A1RWH4"/>
<dbReference type="GO" id="GO:0043683">
    <property type="term" value="P:type IV pilus assembly"/>
    <property type="evidence" value="ECO:0007669"/>
    <property type="project" value="InterPro"/>
</dbReference>
<evidence type="ECO:0000313" key="2">
    <source>
        <dbReference type="EMBL" id="MCF0264839.1"/>
    </source>
</evidence>
<evidence type="ECO:0000256" key="1">
    <source>
        <dbReference type="SAM" id="Phobius"/>
    </source>
</evidence>
<proteinExistence type="predicted"/>
<gene>
    <name evidence="2" type="ORF">KW868_10240</name>
</gene>
<keyword evidence="1" id="KW-0812">Transmembrane</keyword>
<reference evidence="2" key="1">
    <citation type="submission" date="2021-07" db="EMBL/GenBank/DDBJ databases">
        <authorList>
            <person name="Fernandez M."/>
            <person name="Pereira P."/>
            <person name="Torres Tejerizo G.A."/>
            <person name="Gonzalez P."/>
            <person name="Agostini E."/>
        </authorList>
    </citation>
    <scope>NUCLEOTIDE SEQUENCE</scope>
    <source>
        <strain evidence="2">SFC 500-1A</strain>
    </source>
</reference>
<organism evidence="2 3">
    <name type="scientific">Acinetobacter guillouiae</name>
    <name type="common">Acinetobacter genomosp. 11</name>
    <dbReference type="NCBI Taxonomy" id="106649"/>
    <lineage>
        <taxon>Bacteria</taxon>
        <taxon>Pseudomonadati</taxon>
        <taxon>Pseudomonadota</taxon>
        <taxon>Gammaproteobacteria</taxon>
        <taxon>Moraxellales</taxon>
        <taxon>Moraxellaceae</taxon>
        <taxon>Acinetobacter</taxon>
    </lineage>
</organism>
<name>A0A6A1RWH4_ACIGI</name>
<dbReference type="RefSeq" id="WP_004718292.1">
    <property type="nucleotide sequence ID" value="NZ_BBRY01000004.1"/>
</dbReference>
<dbReference type="Pfam" id="PF07963">
    <property type="entry name" value="N_methyl"/>
    <property type="match status" value="1"/>
</dbReference>
<feature type="transmembrane region" description="Helical" evidence="1">
    <location>
        <begin position="12"/>
        <end position="31"/>
    </location>
</feature>
<dbReference type="InterPro" id="IPR032092">
    <property type="entry name" value="PilW"/>
</dbReference>
<dbReference type="PROSITE" id="PS00409">
    <property type="entry name" value="PROKAR_NTER_METHYL"/>
    <property type="match status" value="1"/>
</dbReference>
<evidence type="ECO:0000313" key="3">
    <source>
        <dbReference type="Proteomes" id="UP000887320"/>
    </source>
</evidence>
<accession>A0A6A1RWH4</accession>
<dbReference type="EMBL" id="JAHWXT010000003">
    <property type="protein sequence ID" value="MCF0264839.1"/>
    <property type="molecule type" value="Genomic_DNA"/>
</dbReference>
<dbReference type="NCBIfam" id="TIGR02532">
    <property type="entry name" value="IV_pilin_GFxxxE"/>
    <property type="match status" value="1"/>
</dbReference>
<dbReference type="Proteomes" id="UP000887320">
    <property type="component" value="Unassembled WGS sequence"/>
</dbReference>
<comment type="caution">
    <text evidence="2">The sequence shown here is derived from an EMBL/GenBank/DDBJ whole genome shotgun (WGS) entry which is preliminary data.</text>
</comment>
<dbReference type="InterPro" id="IPR012902">
    <property type="entry name" value="N_methyl_site"/>
</dbReference>
<protein>
    <submittedName>
        <fullName evidence="2">PilW family protein</fullName>
    </submittedName>
</protein>
<dbReference type="Pfam" id="PF16074">
    <property type="entry name" value="PilW"/>
    <property type="match status" value="1"/>
</dbReference>
<keyword evidence="1" id="KW-0472">Membrane</keyword>